<dbReference type="EMBL" id="SRPS01000371">
    <property type="protein sequence ID" value="KAG5958807.1"/>
    <property type="molecule type" value="Genomic_DNA"/>
</dbReference>
<dbReference type="Gene3D" id="1.10.10.60">
    <property type="entry name" value="Homeodomain-like"/>
    <property type="match status" value="2"/>
</dbReference>
<dbReference type="PANTHER" id="PTHR45614:SF51">
    <property type="entry name" value="MYB-LIKE DNA-BINDING PROTEIN BAS1"/>
    <property type="match status" value="1"/>
</dbReference>
<dbReference type="Proteomes" id="UP000784919">
    <property type="component" value="Unassembled WGS sequence"/>
</dbReference>
<dbReference type="SUPFAM" id="SSF46689">
    <property type="entry name" value="Homeodomain-like"/>
    <property type="match status" value="2"/>
</dbReference>
<proteinExistence type="predicted"/>
<dbReference type="AlphaFoldDB" id="A0A9P7SKR4"/>
<accession>A0A9P7SKR4</accession>
<evidence type="ECO:0000259" key="2">
    <source>
        <dbReference type="PROSITE" id="PS50090"/>
    </source>
</evidence>
<gene>
    <name evidence="3" type="ORF">E4U56_005323</name>
</gene>
<dbReference type="Pfam" id="PF13921">
    <property type="entry name" value="Myb_DNA-bind_6"/>
    <property type="match status" value="1"/>
</dbReference>
<evidence type="ECO:0000313" key="4">
    <source>
        <dbReference type="Proteomes" id="UP000784919"/>
    </source>
</evidence>
<evidence type="ECO:0000256" key="1">
    <source>
        <dbReference type="SAM" id="MobiDB-lite"/>
    </source>
</evidence>
<dbReference type="GO" id="GO:0000978">
    <property type="term" value="F:RNA polymerase II cis-regulatory region sequence-specific DNA binding"/>
    <property type="evidence" value="ECO:0007669"/>
    <property type="project" value="TreeGrafter"/>
</dbReference>
<feature type="domain" description="Myb-like" evidence="2">
    <location>
        <begin position="16"/>
        <end position="61"/>
    </location>
</feature>
<dbReference type="CDD" id="cd00167">
    <property type="entry name" value="SANT"/>
    <property type="match status" value="1"/>
</dbReference>
<dbReference type="OrthoDB" id="2143914at2759"/>
<dbReference type="SMART" id="SM00717">
    <property type="entry name" value="SANT"/>
    <property type="match status" value="2"/>
</dbReference>
<organism evidence="3 4">
    <name type="scientific">Claviceps arundinis</name>
    <dbReference type="NCBI Taxonomy" id="1623583"/>
    <lineage>
        <taxon>Eukaryota</taxon>
        <taxon>Fungi</taxon>
        <taxon>Dikarya</taxon>
        <taxon>Ascomycota</taxon>
        <taxon>Pezizomycotina</taxon>
        <taxon>Sordariomycetes</taxon>
        <taxon>Hypocreomycetidae</taxon>
        <taxon>Hypocreales</taxon>
        <taxon>Clavicipitaceae</taxon>
        <taxon>Claviceps</taxon>
    </lineage>
</organism>
<feature type="domain" description="Myb-like" evidence="2">
    <location>
        <begin position="146"/>
        <end position="195"/>
    </location>
</feature>
<dbReference type="GO" id="GO:0005634">
    <property type="term" value="C:nucleus"/>
    <property type="evidence" value="ECO:0007669"/>
    <property type="project" value="TreeGrafter"/>
</dbReference>
<reference evidence="3" key="1">
    <citation type="journal article" date="2020" name="bioRxiv">
        <title>Whole genome comparisons of ergot fungi reveals the divergence and evolution of species within the genus Claviceps are the result of varying mechanisms driving genome evolution and host range expansion.</title>
        <authorList>
            <person name="Wyka S.A."/>
            <person name="Mondo S.J."/>
            <person name="Liu M."/>
            <person name="Dettman J."/>
            <person name="Nalam V."/>
            <person name="Broders K.D."/>
        </authorList>
    </citation>
    <scope>NUCLEOTIDE SEQUENCE</scope>
    <source>
        <strain evidence="3">CCC 1102</strain>
    </source>
</reference>
<comment type="caution">
    <text evidence="3">The sequence shown here is derived from an EMBL/GenBank/DDBJ whole genome shotgun (WGS) entry which is preliminary data.</text>
</comment>
<protein>
    <recommendedName>
        <fullName evidence="2">Myb-like domain-containing protein</fullName>
    </recommendedName>
</protein>
<sequence>MGSSERRECLPVKPGSPWTEQDDARLLQLKWSDGMLTWKVIAKYFPGKTRMSCELRYEKIIADMWDEKGRDRLANLYDSHKEKMWQMIAQEINVPSKDAEENHWRIGKREMEKRADDTSFRETWEKDFVAPDHDLNLAPPPVDDNQGRTQSDNWSGREETSMLNHRAAGKHWEEISTLLPGRSAQGCISRYTKLCERAGGWSPELQTDLSRLYQERKSEMWAELAEQLAVPWQSAEAMHWILGLKGMRGRARFPQTVEPDEPAANPHELQPPNLTDCEPFDNCWATLILNRDPWGRNMPGAY</sequence>
<dbReference type="GO" id="GO:0000981">
    <property type="term" value="F:DNA-binding transcription factor activity, RNA polymerase II-specific"/>
    <property type="evidence" value="ECO:0007669"/>
    <property type="project" value="TreeGrafter"/>
</dbReference>
<name>A0A9P7SKR4_9HYPO</name>
<dbReference type="PROSITE" id="PS50090">
    <property type="entry name" value="MYB_LIKE"/>
    <property type="match status" value="2"/>
</dbReference>
<dbReference type="InterPro" id="IPR050560">
    <property type="entry name" value="MYB_TF"/>
</dbReference>
<dbReference type="PANTHER" id="PTHR45614">
    <property type="entry name" value="MYB PROTEIN-RELATED"/>
    <property type="match status" value="1"/>
</dbReference>
<evidence type="ECO:0000313" key="3">
    <source>
        <dbReference type="EMBL" id="KAG5958807.1"/>
    </source>
</evidence>
<dbReference type="InterPro" id="IPR009057">
    <property type="entry name" value="Homeodomain-like_sf"/>
</dbReference>
<dbReference type="InterPro" id="IPR001005">
    <property type="entry name" value="SANT/Myb"/>
</dbReference>
<feature type="region of interest" description="Disordered" evidence="1">
    <location>
        <begin position="131"/>
        <end position="163"/>
    </location>
</feature>